<dbReference type="Pfam" id="PF13206">
    <property type="entry name" value="VSG_B"/>
    <property type="match status" value="1"/>
</dbReference>
<comment type="caution">
    <text evidence="12">The sequence shown here is derived from an EMBL/GenBank/DDBJ whole genome shotgun (WGS) entry which is preliminary data.</text>
</comment>
<evidence type="ECO:0000313" key="12">
    <source>
        <dbReference type="EMBL" id="CCD13079.1"/>
    </source>
</evidence>
<dbReference type="VEuPathDB" id="TriTrypDB:TcIL3000_0_04050"/>
<keyword evidence="3" id="KW-1003">Cell membrane</keyword>
<comment type="subcellular location">
    <subcellularLocation>
        <location evidence="2">Cell membrane</location>
        <topology evidence="2">Lipid-anchor</topology>
        <topology evidence="2">GPI-anchor</topology>
    </subcellularLocation>
</comment>
<evidence type="ECO:0000256" key="2">
    <source>
        <dbReference type="ARBA" id="ARBA00004609"/>
    </source>
</evidence>
<organism evidence="12 13">
    <name type="scientific">Trypanosoma congolense (strain IL3000)</name>
    <dbReference type="NCBI Taxonomy" id="1068625"/>
    <lineage>
        <taxon>Eukaryota</taxon>
        <taxon>Discoba</taxon>
        <taxon>Euglenozoa</taxon>
        <taxon>Kinetoplastea</taxon>
        <taxon>Metakinetoplastina</taxon>
        <taxon>Trypanosomatida</taxon>
        <taxon>Trypanosomatidae</taxon>
        <taxon>Trypanosoma</taxon>
        <taxon>Nannomonas</taxon>
    </lineage>
</organism>
<evidence type="ECO:0000259" key="11">
    <source>
        <dbReference type="Pfam" id="PF13206"/>
    </source>
</evidence>
<sequence length="355" mass="39474">MTKVWVTVFWLVMVLVGVYGNEKNHNGDEHDRLCQVLSAAVRVLQSNGVSETLREALRITVFGNRSGGNLDALKETLPGNYDVPNGSNRGIVCGQPPDGLSRTGENPRWPGHSAPHDLVCLCTTGRNGYPFNNVRSVTGSATKLCGQPKQALGGGNGGWDTKSRQEGIQQGTEEIKATWASVTKKCLEPDINGKGLSEALANFLEKLDKKEDPRVEHKDRYQLGVDDADPYPCSGYTKICVMYYNNTAKNYPMPWWLGLENALKTEEKKEEQNKKQDEEERNKNKKNPEKARPKDNSQYPHTHRTATLKSTPPTTEETEQTNHENLSSPIATIEEASSTLITPPYSWLISAVFFI</sequence>
<evidence type="ECO:0000256" key="1">
    <source>
        <dbReference type="ARBA" id="ARBA00002523"/>
    </source>
</evidence>
<dbReference type="AlphaFoldDB" id="F9W7B3"/>
<keyword evidence="13" id="KW-1185">Reference proteome</keyword>
<dbReference type="EMBL" id="CAEQ01001008">
    <property type="protein sequence ID" value="CCD13079.1"/>
    <property type="molecule type" value="Genomic_DNA"/>
</dbReference>
<accession>F9W7B3</accession>
<gene>
    <name evidence="12" type="ORF">TCIL3000_0_04050</name>
</gene>
<name>F9W7B3_TRYCI</name>
<dbReference type="InterPro" id="IPR025932">
    <property type="entry name" value="Trypano_VSG_B_N_dom"/>
</dbReference>
<keyword evidence="7" id="KW-0325">Glycoprotein</keyword>
<feature type="domain" description="Trypanosome variant surface glycoprotein B-type N-terminal" evidence="11">
    <location>
        <begin position="50"/>
        <end position="278"/>
    </location>
</feature>
<comment type="function">
    <text evidence="1">VSG forms a coat on the surface of the parasite. The trypanosome evades the immune response of the host by expressing a series of antigenically distinct VSGs from an estimated 1000 VSG genes.</text>
</comment>
<keyword evidence="6" id="KW-0472">Membrane</keyword>
<reference evidence="13" key="1">
    <citation type="submission" date="2011-07" db="EMBL/GenBank/DDBJ databases">
        <title>Divergent evolution of antigenic variation in African trypanosomes.</title>
        <authorList>
            <person name="Jackson A.P."/>
            <person name="Berry A."/>
            <person name="Allison H.C."/>
            <person name="Burton P."/>
            <person name="Anderson J."/>
            <person name="Aslett M."/>
            <person name="Brown R."/>
            <person name="Corton N."/>
            <person name="Harris D."/>
            <person name="Hauser H."/>
            <person name="Gamble J."/>
            <person name="Gilderthorp R."/>
            <person name="McQuillan J."/>
            <person name="Quail M.A."/>
            <person name="Sanders M."/>
            <person name="Van Tonder A."/>
            <person name="Ginger M.L."/>
            <person name="Donelson J.E."/>
            <person name="Field M.C."/>
            <person name="Barry J.D."/>
            <person name="Berriman M."/>
            <person name="Hertz-Fowler C."/>
        </authorList>
    </citation>
    <scope>NUCLEOTIDE SEQUENCE [LARGE SCALE GENOMIC DNA]</scope>
    <source>
        <strain evidence="13">IL3000</strain>
    </source>
</reference>
<keyword evidence="8" id="KW-0449">Lipoprotein</keyword>
<feature type="signal peptide" evidence="10">
    <location>
        <begin position="1"/>
        <end position="20"/>
    </location>
</feature>
<evidence type="ECO:0000256" key="9">
    <source>
        <dbReference type="SAM" id="MobiDB-lite"/>
    </source>
</evidence>
<keyword evidence="4" id="KW-0336">GPI-anchor</keyword>
<feature type="region of interest" description="Disordered" evidence="9">
    <location>
        <begin position="267"/>
        <end position="329"/>
    </location>
</feature>
<evidence type="ECO:0000256" key="8">
    <source>
        <dbReference type="ARBA" id="ARBA00023288"/>
    </source>
</evidence>
<reference evidence="12 13" key="2">
    <citation type="journal article" date="2012" name="Proc. Natl. Acad. Sci. U.S.A.">
        <title>Antigenic diversity is generated by distinct evolutionary mechanisms in African trypanosome species.</title>
        <authorList>
            <person name="Jackson A.P."/>
            <person name="Berry A."/>
            <person name="Aslett M."/>
            <person name="Allison H.C."/>
            <person name="Burton P."/>
            <person name="Vavrova-Anderson J."/>
            <person name="Brown R."/>
            <person name="Browne H."/>
            <person name="Corton N."/>
            <person name="Hauser H."/>
            <person name="Gamble J."/>
            <person name="Gilderthorp R."/>
            <person name="Marcello L."/>
            <person name="McQuillan J."/>
            <person name="Otto T.D."/>
            <person name="Quail M.A."/>
            <person name="Sanders M.J."/>
            <person name="van Tonder A."/>
            <person name="Ginger M.L."/>
            <person name="Field M.C."/>
            <person name="Barry J.D."/>
            <person name="Hertz-Fowler C."/>
            <person name="Berriman M."/>
        </authorList>
    </citation>
    <scope>NUCLEOTIDE SEQUENCE [LARGE SCALE GENOMIC DNA]</scope>
    <source>
        <strain evidence="12 13">IL3000</strain>
    </source>
</reference>
<evidence type="ECO:0000256" key="6">
    <source>
        <dbReference type="ARBA" id="ARBA00023136"/>
    </source>
</evidence>
<evidence type="ECO:0000256" key="5">
    <source>
        <dbReference type="ARBA" id="ARBA00022729"/>
    </source>
</evidence>
<keyword evidence="5 10" id="KW-0732">Signal</keyword>
<feature type="compositionally biased region" description="Basic and acidic residues" evidence="9">
    <location>
        <begin position="267"/>
        <end position="295"/>
    </location>
</feature>
<dbReference type="GO" id="GO:0098552">
    <property type="term" value="C:side of membrane"/>
    <property type="evidence" value="ECO:0007669"/>
    <property type="project" value="UniProtKB-KW"/>
</dbReference>
<evidence type="ECO:0000256" key="7">
    <source>
        <dbReference type="ARBA" id="ARBA00023180"/>
    </source>
</evidence>
<evidence type="ECO:0000313" key="13">
    <source>
        <dbReference type="Proteomes" id="UP000000702"/>
    </source>
</evidence>
<dbReference type="GO" id="GO:0005886">
    <property type="term" value="C:plasma membrane"/>
    <property type="evidence" value="ECO:0007669"/>
    <property type="project" value="UniProtKB-SubCell"/>
</dbReference>
<evidence type="ECO:0000256" key="10">
    <source>
        <dbReference type="SAM" id="SignalP"/>
    </source>
</evidence>
<proteinExistence type="predicted"/>
<feature type="chain" id="PRO_5003394735" evidence="10">
    <location>
        <begin position="21"/>
        <end position="355"/>
    </location>
</feature>
<dbReference type="Proteomes" id="UP000000702">
    <property type="component" value="Unassembled WGS sequence"/>
</dbReference>
<evidence type="ECO:0000256" key="3">
    <source>
        <dbReference type="ARBA" id="ARBA00022475"/>
    </source>
</evidence>
<protein>
    <submittedName>
        <fullName evidence="12">Variant surface glycoprotein</fullName>
    </submittedName>
</protein>
<evidence type="ECO:0000256" key="4">
    <source>
        <dbReference type="ARBA" id="ARBA00022622"/>
    </source>
</evidence>